<organism evidence="1 2">
    <name type="scientific">Dreissena polymorpha</name>
    <name type="common">Zebra mussel</name>
    <name type="synonym">Mytilus polymorpha</name>
    <dbReference type="NCBI Taxonomy" id="45954"/>
    <lineage>
        <taxon>Eukaryota</taxon>
        <taxon>Metazoa</taxon>
        <taxon>Spiralia</taxon>
        <taxon>Lophotrochozoa</taxon>
        <taxon>Mollusca</taxon>
        <taxon>Bivalvia</taxon>
        <taxon>Autobranchia</taxon>
        <taxon>Heteroconchia</taxon>
        <taxon>Euheterodonta</taxon>
        <taxon>Imparidentia</taxon>
        <taxon>Neoheterodontei</taxon>
        <taxon>Myida</taxon>
        <taxon>Dreissenoidea</taxon>
        <taxon>Dreissenidae</taxon>
        <taxon>Dreissena</taxon>
    </lineage>
</organism>
<accession>A0A9D4QKZ1</accession>
<reference evidence="1" key="2">
    <citation type="submission" date="2020-11" db="EMBL/GenBank/DDBJ databases">
        <authorList>
            <person name="McCartney M.A."/>
            <person name="Auch B."/>
            <person name="Kono T."/>
            <person name="Mallez S."/>
            <person name="Becker A."/>
            <person name="Gohl D.M."/>
            <person name="Silverstein K.A.T."/>
            <person name="Koren S."/>
            <person name="Bechman K.B."/>
            <person name="Herman A."/>
            <person name="Abrahante J.E."/>
            <person name="Garbe J."/>
        </authorList>
    </citation>
    <scope>NUCLEOTIDE SEQUENCE</scope>
    <source>
        <strain evidence="1">Duluth1</strain>
        <tissue evidence="1">Whole animal</tissue>
    </source>
</reference>
<sequence length="149" mass="16786">MEKAAEMFEKAARGRGDVAYGKTTHVESLVNMMKVAVQKGDNAQCIKIGKTVISFGDDVIKQRPKSIFLTECYNCLARVYEAMGDNAKVRDALTNIKWELLRLENLYTCDCNEGQVGKIRQQLATIEFKLKAMTHTFDEVTNQKTVLSD</sequence>
<comment type="caution">
    <text evidence="1">The sequence shown here is derived from an EMBL/GenBank/DDBJ whole genome shotgun (WGS) entry which is preliminary data.</text>
</comment>
<evidence type="ECO:0000313" key="2">
    <source>
        <dbReference type="Proteomes" id="UP000828390"/>
    </source>
</evidence>
<name>A0A9D4QKZ1_DREPO</name>
<dbReference type="Proteomes" id="UP000828390">
    <property type="component" value="Unassembled WGS sequence"/>
</dbReference>
<proteinExistence type="predicted"/>
<reference evidence="1" key="1">
    <citation type="journal article" date="2019" name="bioRxiv">
        <title>The Genome of the Zebra Mussel, Dreissena polymorpha: A Resource for Invasive Species Research.</title>
        <authorList>
            <person name="McCartney M.A."/>
            <person name="Auch B."/>
            <person name="Kono T."/>
            <person name="Mallez S."/>
            <person name="Zhang Y."/>
            <person name="Obille A."/>
            <person name="Becker A."/>
            <person name="Abrahante J.E."/>
            <person name="Garbe J."/>
            <person name="Badalamenti J.P."/>
            <person name="Herman A."/>
            <person name="Mangelson H."/>
            <person name="Liachko I."/>
            <person name="Sullivan S."/>
            <person name="Sone E.D."/>
            <person name="Koren S."/>
            <person name="Silverstein K.A.T."/>
            <person name="Beckman K.B."/>
            <person name="Gohl D.M."/>
        </authorList>
    </citation>
    <scope>NUCLEOTIDE SEQUENCE</scope>
    <source>
        <strain evidence="1">Duluth1</strain>
        <tissue evidence="1">Whole animal</tissue>
    </source>
</reference>
<protein>
    <submittedName>
        <fullName evidence="1">Uncharacterized protein</fullName>
    </submittedName>
</protein>
<gene>
    <name evidence="1" type="ORF">DPMN_107365</name>
</gene>
<keyword evidence="2" id="KW-1185">Reference proteome</keyword>
<evidence type="ECO:0000313" key="1">
    <source>
        <dbReference type="EMBL" id="KAH3834047.1"/>
    </source>
</evidence>
<dbReference type="EMBL" id="JAIWYP010000004">
    <property type="protein sequence ID" value="KAH3834047.1"/>
    <property type="molecule type" value="Genomic_DNA"/>
</dbReference>
<dbReference type="AlphaFoldDB" id="A0A9D4QKZ1"/>